<feature type="compositionally biased region" description="Basic and acidic residues" evidence="1">
    <location>
        <begin position="161"/>
        <end position="170"/>
    </location>
</feature>
<dbReference type="EMBL" id="BGZK01000222">
    <property type="protein sequence ID" value="GBP29650.1"/>
    <property type="molecule type" value="Genomic_DNA"/>
</dbReference>
<comment type="caution">
    <text evidence="2">The sequence shown here is derived from an EMBL/GenBank/DDBJ whole genome shotgun (WGS) entry which is preliminary data.</text>
</comment>
<evidence type="ECO:0000313" key="2">
    <source>
        <dbReference type="EMBL" id="GBP29650.1"/>
    </source>
</evidence>
<dbReference type="Proteomes" id="UP000299102">
    <property type="component" value="Unassembled WGS sequence"/>
</dbReference>
<proteinExistence type="predicted"/>
<name>A0A4C1UTV4_EUMVA</name>
<feature type="region of interest" description="Disordered" evidence="1">
    <location>
        <begin position="147"/>
        <end position="172"/>
    </location>
</feature>
<protein>
    <submittedName>
        <fullName evidence="2">Uncharacterized protein</fullName>
    </submittedName>
</protein>
<keyword evidence="3" id="KW-1185">Reference proteome</keyword>
<sequence>MIYDHAAETSFAFKIDFSPRSSTDSEATEAANESQINVFDGIAFCVLTPIVRIQKVLKRLLSGPHGADNRAFACRFCSQGFFAERAIFYRYAVTRKPVRTAVGKDGRTRPDDKLDEHTFKTLPGVIRHRTVHPMTYRDTPASGYANWLNPPPLAVGPGRRQRTDRNRPEWKNSASRLKQLYRPRYAEVLFDTARPGPAESRQCAQGCCRRRRSGVNGRPENYRIITTWPTDSIYRVSNVRRMARTCVDEPAVNLVEFQLLVSATIRENGQNFK</sequence>
<evidence type="ECO:0000313" key="3">
    <source>
        <dbReference type="Proteomes" id="UP000299102"/>
    </source>
</evidence>
<dbReference type="AlphaFoldDB" id="A0A4C1UTV4"/>
<organism evidence="2 3">
    <name type="scientific">Eumeta variegata</name>
    <name type="common">Bagworm moth</name>
    <name type="synonym">Eumeta japonica</name>
    <dbReference type="NCBI Taxonomy" id="151549"/>
    <lineage>
        <taxon>Eukaryota</taxon>
        <taxon>Metazoa</taxon>
        <taxon>Ecdysozoa</taxon>
        <taxon>Arthropoda</taxon>
        <taxon>Hexapoda</taxon>
        <taxon>Insecta</taxon>
        <taxon>Pterygota</taxon>
        <taxon>Neoptera</taxon>
        <taxon>Endopterygota</taxon>
        <taxon>Lepidoptera</taxon>
        <taxon>Glossata</taxon>
        <taxon>Ditrysia</taxon>
        <taxon>Tineoidea</taxon>
        <taxon>Psychidae</taxon>
        <taxon>Oiketicinae</taxon>
        <taxon>Eumeta</taxon>
    </lineage>
</organism>
<accession>A0A4C1UTV4</accession>
<reference evidence="2 3" key="1">
    <citation type="journal article" date="2019" name="Commun. Biol.">
        <title>The bagworm genome reveals a unique fibroin gene that provides high tensile strength.</title>
        <authorList>
            <person name="Kono N."/>
            <person name="Nakamura H."/>
            <person name="Ohtoshi R."/>
            <person name="Tomita M."/>
            <person name="Numata K."/>
            <person name="Arakawa K."/>
        </authorList>
    </citation>
    <scope>NUCLEOTIDE SEQUENCE [LARGE SCALE GENOMIC DNA]</scope>
</reference>
<gene>
    <name evidence="2" type="ORF">EVAR_79199_1</name>
</gene>
<evidence type="ECO:0000256" key="1">
    <source>
        <dbReference type="SAM" id="MobiDB-lite"/>
    </source>
</evidence>